<comment type="caution">
    <text evidence="5">The sequence shown here is derived from an EMBL/GenBank/DDBJ whole genome shotgun (WGS) entry which is preliminary data.</text>
</comment>
<dbReference type="RefSeq" id="WP_315946647.1">
    <property type="nucleotide sequence ID" value="NZ_JAWCUA010000007.1"/>
</dbReference>
<dbReference type="PANTHER" id="PTHR10426:SF88">
    <property type="entry name" value="ADIPOCYTE PLASMA MEMBRANE-ASSOCIATED PROTEIN HEMOMUCIN-RELATED"/>
    <property type="match status" value="1"/>
</dbReference>
<accession>A0ABU3R022</accession>
<dbReference type="Pfam" id="PF20067">
    <property type="entry name" value="SSL_N"/>
    <property type="match status" value="1"/>
</dbReference>
<dbReference type="InterPro" id="IPR011042">
    <property type="entry name" value="6-blade_b-propeller_TolB-like"/>
</dbReference>
<dbReference type="PANTHER" id="PTHR10426">
    <property type="entry name" value="STRICTOSIDINE SYNTHASE-RELATED"/>
    <property type="match status" value="1"/>
</dbReference>
<sequence>MKSIKVVAVLTVTFFILFVLLWFNSPIHPIIWQPTENPKLSGVFSKNTKLDKSQLILQNLGSGPEDIVLSENGRFYTGFADGRIISFIIDQNKHSDVHLLTNTGGRPLGMKFTNTGELIVADAVKGLLSISMAGELSVLVNMVDGIKMKFVDHLDIAEDGTIWFSDASQRFEHSQVEYDFIEGSATGRLLSYSPDTAETKVHISDLFFANGVALGPKDEYVLINETGKAQIHRLWLKGDQKGKRDIFLKDLPAMPDNITFNGKDTFWIPLIHLREPLLEQMAYYPFIRKLIGGFPSHWIQPINQYGFVIGVNLNGEVIANLQSPTTLHSITSVIEYKGSLILGSLDMPNAAIFNLD</sequence>
<evidence type="ECO:0000256" key="2">
    <source>
        <dbReference type="ARBA" id="ARBA00022553"/>
    </source>
</evidence>
<keyword evidence="6" id="KW-1185">Reference proteome</keyword>
<evidence type="ECO:0000313" key="6">
    <source>
        <dbReference type="Proteomes" id="UP001257914"/>
    </source>
</evidence>
<reference evidence="5 6" key="1">
    <citation type="submission" date="2023-10" db="EMBL/GenBank/DDBJ databases">
        <title>Psychrosphaera aquimaarina strain SW33 isolated from seawater.</title>
        <authorList>
            <person name="Bayburt H."/>
            <person name="Kim J.M."/>
            <person name="Choi B.J."/>
            <person name="Jeon C.O."/>
        </authorList>
    </citation>
    <scope>NUCLEOTIDE SEQUENCE [LARGE SCALE GENOMIC DNA]</scope>
    <source>
        <strain evidence="5 6">KCTC 52743</strain>
    </source>
</reference>
<comment type="similarity">
    <text evidence="1">Belongs to the strictosidine synthase family.</text>
</comment>
<keyword evidence="2" id="KW-0597">Phosphoprotein</keyword>
<evidence type="ECO:0000256" key="3">
    <source>
        <dbReference type="ARBA" id="ARBA00023180"/>
    </source>
</evidence>
<feature type="domain" description="Strictosidine synthase conserved region" evidence="4">
    <location>
        <begin position="152"/>
        <end position="238"/>
    </location>
</feature>
<evidence type="ECO:0000256" key="1">
    <source>
        <dbReference type="ARBA" id="ARBA00009191"/>
    </source>
</evidence>
<keyword evidence="3" id="KW-0325">Glycoprotein</keyword>
<dbReference type="Gene3D" id="2.120.10.30">
    <property type="entry name" value="TolB, C-terminal domain"/>
    <property type="match status" value="1"/>
</dbReference>
<dbReference type="Proteomes" id="UP001257914">
    <property type="component" value="Unassembled WGS sequence"/>
</dbReference>
<dbReference type="Pfam" id="PF03088">
    <property type="entry name" value="Str_synth"/>
    <property type="match status" value="1"/>
</dbReference>
<dbReference type="SUPFAM" id="SSF63829">
    <property type="entry name" value="Calcium-dependent phosphotriesterase"/>
    <property type="match status" value="1"/>
</dbReference>
<gene>
    <name evidence="5" type="ORF">RT723_08465</name>
</gene>
<evidence type="ECO:0000259" key="4">
    <source>
        <dbReference type="Pfam" id="PF03088"/>
    </source>
</evidence>
<proteinExistence type="inferred from homology"/>
<organism evidence="5 6">
    <name type="scientific">Psychrosphaera aquimarina</name>
    <dbReference type="NCBI Taxonomy" id="2044854"/>
    <lineage>
        <taxon>Bacteria</taxon>
        <taxon>Pseudomonadati</taxon>
        <taxon>Pseudomonadota</taxon>
        <taxon>Gammaproteobacteria</taxon>
        <taxon>Alteromonadales</taxon>
        <taxon>Pseudoalteromonadaceae</taxon>
        <taxon>Psychrosphaera</taxon>
    </lineage>
</organism>
<protein>
    <submittedName>
        <fullName evidence="5">Strictosidine synthase</fullName>
    </submittedName>
</protein>
<evidence type="ECO:0000313" key="5">
    <source>
        <dbReference type="EMBL" id="MDU0113027.1"/>
    </source>
</evidence>
<name>A0ABU3R022_9GAMM</name>
<dbReference type="InterPro" id="IPR018119">
    <property type="entry name" value="Strictosidine_synth_cons-reg"/>
</dbReference>
<dbReference type="EMBL" id="JAWCUA010000007">
    <property type="protein sequence ID" value="MDU0113027.1"/>
    <property type="molecule type" value="Genomic_DNA"/>
</dbReference>